<comment type="caution">
    <text evidence="6">The sequence shown here is derived from an EMBL/GenBank/DDBJ whole genome shotgun (WGS) entry which is preliminary data.</text>
</comment>
<comment type="similarity">
    <text evidence="5">Belongs to the class I-like SAM-binding methyltransferase superfamily. C5-methyltransferase family.</text>
</comment>
<evidence type="ECO:0000256" key="4">
    <source>
        <dbReference type="ARBA" id="ARBA00022691"/>
    </source>
</evidence>
<evidence type="ECO:0000256" key="5">
    <source>
        <dbReference type="RuleBase" id="RU000416"/>
    </source>
</evidence>
<keyword evidence="2 6" id="KW-0489">Methyltransferase</keyword>
<dbReference type="Gene3D" id="3.90.120.10">
    <property type="entry name" value="DNA Methylase, subunit A, domain 2"/>
    <property type="match status" value="1"/>
</dbReference>
<dbReference type="InterPro" id="IPR050390">
    <property type="entry name" value="C5-Methyltransferase"/>
</dbReference>
<dbReference type="RefSeq" id="WP_390290800.1">
    <property type="nucleotide sequence ID" value="NZ_JBHUDI010000011.1"/>
</dbReference>
<dbReference type="Pfam" id="PF00145">
    <property type="entry name" value="DNA_methylase"/>
    <property type="match status" value="1"/>
</dbReference>
<evidence type="ECO:0000256" key="2">
    <source>
        <dbReference type="ARBA" id="ARBA00022603"/>
    </source>
</evidence>
<dbReference type="SUPFAM" id="SSF53335">
    <property type="entry name" value="S-adenosyl-L-methionine-dependent methyltransferases"/>
    <property type="match status" value="1"/>
</dbReference>
<dbReference type="EMBL" id="JBHUDI010000011">
    <property type="protein sequence ID" value="MFD1565593.1"/>
    <property type="molecule type" value="Genomic_DNA"/>
</dbReference>
<dbReference type="NCBIfam" id="TIGR00675">
    <property type="entry name" value="dcm"/>
    <property type="match status" value="1"/>
</dbReference>
<keyword evidence="3 6" id="KW-0808">Transferase</keyword>
<sequence length="373" mass="42266">MSEQAGETGKSKVERVRSMKKYSKKAEQLQGSFTNLNKVKWVDSTEVDTDGFEYNVIDLFSGAGGLTLGFQQANYQPIFGVEQDEDAAATYERNFESATHLNKDIRDVTKDEVKEIIGDKTIHVLLAGFPCPGFSIAGERDPEDERNFLYQEIIRLLDVIDPWFLVMENVPGITTIEDGKAFQNILNDFEDAGYPLGVQILEAADYEVPQIRSRSVFMGNKFGVKNPFPNPVLSEEEYLACDEAIADLKDEPRNPEINHEWTNHREDTIERISEVGPGESLYDSYKDAWKRQYPGVPSMAIKENHGGVHIHPELNRCISSREMARLQSFPDDFIFEGRMKRTFVQIGNAVPVNLANHVARGLRPTLDEVRENQ</sequence>
<dbReference type="PRINTS" id="PR00105">
    <property type="entry name" value="C5METTRFRASE"/>
</dbReference>
<proteinExistence type="inferred from homology"/>
<dbReference type="PANTHER" id="PTHR10629:SF52">
    <property type="entry name" value="DNA (CYTOSINE-5)-METHYLTRANSFERASE 1"/>
    <property type="match status" value="1"/>
</dbReference>
<keyword evidence="4" id="KW-0949">S-adenosyl-L-methionine</keyword>
<dbReference type="EC" id="2.1.1.37" evidence="1"/>
<reference evidence="6 7" key="1">
    <citation type="journal article" date="2019" name="Int. J. Syst. Evol. Microbiol.">
        <title>The Global Catalogue of Microorganisms (GCM) 10K type strain sequencing project: providing services to taxonomists for standard genome sequencing and annotation.</title>
        <authorList>
            <consortium name="The Broad Institute Genomics Platform"/>
            <consortium name="The Broad Institute Genome Sequencing Center for Infectious Disease"/>
            <person name="Wu L."/>
            <person name="Ma J."/>
        </authorList>
    </citation>
    <scope>NUCLEOTIDE SEQUENCE [LARGE SCALE GENOMIC DNA]</scope>
    <source>
        <strain evidence="6 7">CGMCC 1.12230</strain>
    </source>
</reference>
<dbReference type="Gene3D" id="3.40.50.150">
    <property type="entry name" value="Vaccinia Virus protein VP39"/>
    <property type="match status" value="1"/>
</dbReference>
<evidence type="ECO:0000256" key="3">
    <source>
        <dbReference type="ARBA" id="ARBA00022679"/>
    </source>
</evidence>
<accession>A0ABD6BKH3</accession>
<dbReference type="Proteomes" id="UP001597076">
    <property type="component" value="Unassembled WGS sequence"/>
</dbReference>
<dbReference type="PROSITE" id="PS51679">
    <property type="entry name" value="SAM_MT_C5"/>
    <property type="match status" value="1"/>
</dbReference>
<dbReference type="AlphaFoldDB" id="A0ABD6BKH3"/>
<keyword evidence="7" id="KW-1185">Reference proteome</keyword>
<evidence type="ECO:0000313" key="7">
    <source>
        <dbReference type="Proteomes" id="UP001597076"/>
    </source>
</evidence>
<dbReference type="GO" id="GO:0003886">
    <property type="term" value="F:DNA (cytosine-5-)-methyltransferase activity"/>
    <property type="evidence" value="ECO:0007669"/>
    <property type="project" value="UniProtKB-EC"/>
</dbReference>
<dbReference type="GO" id="GO:0032259">
    <property type="term" value="P:methylation"/>
    <property type="evidence" value="ECO:0007669"/>
    <property type="project" value="UniProtKB-KW"/>
</dbReference>
<protein>
    <recommendedName>
        <fullName evidence="1">DNA (cytosine-5-)-methyltransferase</fullName>
        <ecNumber evidence="1">2.1.1.37</ecNumber>
    </recommendedName>
</protein>
<evidence type="ECO:0000313" key="6">
    <source>
        <dbReference type="EMBL" id="MFD1565593.1"/>
    </source>
</evidence>
<name>A0ABD6BKH3_9EURY</name>
<organism evidence="6 7">
    <name type="scientific">Haloarchaeobius amylolyticus</name>
    <dbReference type="NCBI Taxonomy" id="1198296"/>
    <lineage>
        <taxon>Archaea</taxon>
        <taxon>Methanobacteriati</taxon>
        <taxon>Methanobacteriota</taxon>
        <taxon>Stenosarchaea group</taxon>
        <taxon>Halobacteria</taxon>
        <taxon>Halobacteriales</taxon>
        <taxon>Halorubellaceae</taxon>
        <taxon>Haloarchaeobius</taxon>
    </lineage>
</organism>
<gene>
    <name evidence="6" type="ORF">ACFR99_18850</name>
</gene>
<dbReference type="InterPro" id="IPR029063">
    <property type="entry name" value="SAM-dependent_MTases_sf"/>
</dbReference>
<dbReference type="PANTHER" id="PTHR10629">
    <property type="entry name" value="CYTOSINE-SPECIFIC METHYLTRANSFERASE"/>
    <property type="match status" value="1"/>
</dbReference>
<dbReference type="InterPro" id="IPR001525">
    <property type="entry name" value="C5_MeTfrase"/>
</dbReference>
<evidence type="ECO:0000256" key="1">
    <source>
        <dbReference type="ARBA" id="ARBA00011975"/>
    </source>
</evidence>